<dbReference type="InterPro" id="IPR036397">
    <property type="entry name" value="RNaseH_sf"/>
</dbReference>
<organism evidence="3 4">
    <name type="scientific">Circinella minor</name>
    <dbReference type="NCBI Taxonomy" id="1195481"/>
    <lineage>
        <taxon>Eukaryota</taxon>
        <taxon>Fungi</taxon>
        <taxon>Fungi incertae sedis</taxon>
        <taxon>Mucoromycota</taxon>
        <taxon>Mucoromycotina</taxon>
        <taxon>Mucoromycetes</taxon>
        <taxon>Mucorales</taxon>
        <taxon>Lichtheimiaceae</taxon>
        <taxon>Circinella</taxon>
    </lineage>
</organism>
<proteinExistence type="predicted"/>
<evidence type="ECO:0000313" key="3">
    <source>
        <dbReference type="EMBL" id="KAG2214188.1"/>
    </source>
</evidence>
<gene>
    <name evidence="3" type="ORF">INT45_000884</name>
</gene>
<protein>
    <recommendedName>
        <fullName evidence="2">Integrase catalytic domain-containing protein</fullName>
    </recommendedName>
</protein>
<dbReference type="GO" id="GO:0003676">
    <property type="term" value="F:nucleic acid binding"/>
    <property type="evidence" value="ECO:0007669"/>
    <property type="project" value="InterPro"/>
</dbReference>
<dbReference type="InterPro" id="IPR001584">
    <property type="entry name" value="Integrase_cat-core"/>
</dbReference>
<dbReference type="GO" id="GO:0005634">
    <property type="term" value="C:nucleus"/>
    <property type="evidence" value="ECO:0007669"/>
    <property type="project" value="UniProtKB-ARBA"/>
</dbReference>
<dbReference type="PROSITE" id="PS50994">
    <property type="entry name" value="INTEGRASE"/>
    <property type="match status" value="1"/>
</dbReference>
<accession>A0A8H7RPB8</accession>
<feature type="domain" description="Integrase catalytic" evidence="2">
    <location>
        <begin position="209"/>
        <end position="278"/>
    </location>
</feature>
<comment type="caution">
    <text evidence="3">The sequence shown here is derived from an EMBL/GenBank/DDBJ whole genome shotgun (WGS) entry which is preliminary data.</text>
</comment>
<evidence type="ECO:0000256" key="1">
    <source>
        <dbReference type="SAM" id="MobiDB-lite"/>
    </source>
</evidence>
<name>A0A8H7RPB8_9FUNG</name>
<dbReference type="InterPro" id="IPR012337">
    <property type="entry name" value="RNaseH-like_sf"/>
</dbReference>
<keyword evidence="4" id="KW-1185">Reference proteome</keyword>
<dbReference type="SUPFAM" id="SSF53098">
    <property type="entry name" value="Ribonuclease H-like"/>
    <property type="match status" value="1"/>
</dbReference>
<dbReference type="Gene3D" id="3.30.420.10">
    <property type="entry name" value="Ribonuclease H-like superfamily/Ribonuclease H"/>
    <property type="match status" value="1"/>
</dbReference>
<evidence type="ECO:0000313" key="4">
    <source>
        <dbReference type="Proteomes" id="UP000646827"/>
    </source>
</evidence>
<dbReference type="OrthoDB" id="2241474at2759"/>
<dbReference type="AlphaFoldDB" id="A0A8H7RPB8"/>
<dbReference type="EMBL" id="JAEPRB010000623">
    <property type="protein sequence ID" value="KAG2214188.1"/>
    <property type="molecule type" value="Genomic_DNA"/>
</dbReference>
<sequence length="278" mass="31596">MSSIQEVSWLTIEAFDNIVASFITKHKHQEKVLISHEIYNDAVKVHKSKFTLSSGPGKSDILCKREGSDQQIEKPVAVKENLYSYIVDGHTRCDHGARDPTFKKCQERYSFISKALVEMTLAKCSICALRHSKKTTTTAGKAIKSNAFMKRLQMDLIDYQPRPISNTRDEDNSNSSEEEHDNPHMRYILHIKDHFTKWSWAFPLRSKQPSLVSDNGGDFVNSLVDELAQQWPGMVLVHGRPRHPQSQGLVERGNATLSNKLSRWCAENNAQDWTAGLD</sequence>
<dbReference type="GO" id="GO:0015074">
    <property type="term" value="P:DNA integration"/>
    <property type="evidence" value="ECO:0007669"/>
    <property type="project" value="InterPro"/>
</dbReference>
<dbReference type="Proteomes" id="UP000646827">
    <property type="component" value="Unassembled WGS sequence"/>
</dbReference>
<feature type="region of interest" description="Disordered" evidence="1">
    <location>
        <begin position="159"/>
        <end position="183"/>
    </location>
</feature>
<reference evidence="3 4" key="1">
    <citation type="submission" date="2020-12" db="EMBL/GenBank/DDBJ databases">
        <title>Metabolic potential, ecology and presence of endohyphal bacteria is reflected in genomic diversity of Mucoromycotina.</title>
        <authorList>
            <person name="Muszewska A."/>
            <person name="Okrasinska A."/>
            <person name="Steczkiewicz K."/>
            <person name="Drgas O."/>
            <person name="Orlowska M."/>
            <person name="Perlinska-Lenart U."/>
            <person name="Aleksandrzak-Piekarczyk T."/>
            <person name="Szatraj K."/>
            <person name="Zielenkiewicz U."/>
            <person name="Pilsyk S."/>
            <person name="Malc E."/>
            <person name="Mieczkowski P."/>
            <person name="Kruszewska J.S."/>
            <person name="Biernat P."/>
            <person name="Pawlowska J."/>
        </authorList>
    </citation>
    <scope>NUCLEOTIDE SEQUENCE [LARGE SCALE GENOMIC DNA]</scope>
    <source>
        <strain evidence="3 4">CBS 142.35</strain>
    </source>
</reference>
<evidence type="ECO:0000259" key="2">
    <source>
        <dbReference type="PROSITE" id="PS50994"/>
    </source>
</evidence>